<dbReference type="SUPFAM" id="SSF56784">
    <property type="entry name" value="HAD-like"/>
    <property type="match status" value="1"/>
</dbReference>
<dbReference type="GO" id="GO:0009117">
    <property type="term" value="P:nucleotide metabolic process"/>
    <property type="evidence" value="ECO:0007669"/>
    <property type="project" value="UniProtKB-KW"/>
</dbReference>
<evidence type="ECO:0000256" key="4">
    <source>
        <dbReference type="ARBA" id="ARBA00015544"/>
    </source>
</evidence>
<sequence length="449" mass="51390">MTSRYRVEYSLKSHRRDEFIEWIKALLAVPFVLHSDVENFFHGSSFGDVQDYEEFMKSKEFEISKECQKRYYEVFEDVESLITNTIELGNRSQANGPVPRLRKLVPSVGTFFTPLPLPRAFLAEDRRRGISRRRFVSPSFNDIRNVLNTAQIMALADIYKDDTIKHLKLITFDGDVTLYDDGKSLMKDDPVVARLIELLHAGFFIGVVTAAGYPGQQGSSQYYSRLKGLVDAMNESTLSIQQRQNLLVMGGESNYLFRYSHELQTFRFIDGEDWFLPLMLNWNKDHIEYMMENIHRHMINIRKKFSLDDESKTSIVRKERSIGIIPVNGFKILREHLEEISLSCSGKLTELLLELASDIKVCAFNGGSDVWVDIGDKALGVESLQSYLCRDEWLDVCPILKSETLHVGDQFASLGANDFKARLSACTAWIASPQETVDILDDLLAYLKS</sequence>
<keyword evidence="6" id="KW-0547">Nucleotide-binding</keyword>
<evidence type="ECO:0000256" key="8">
    <source>
        <dbReference type="ARBA" id="ARBA00022840"/>
    </source>
</evidence>
<comment type="subunit">
    <text evidence="3 12">Homotetramer.</text>
</comment>
<dbReference type="KEGG" id="cten:18249021"/>
<protein>
    <recommendedName>
        <fullName evidence="4 12">IMP-specific 5'-nucleotidase 1</fullName>
        <ecNumber evidence="12">3.1.3.-</ecNumber>
    </recommendedName>
</protein>
<comment type="similarity">
    <text evidence="2 12">Belongs to the ISN1 family.</text>
</comment>
<name>G3BBB5_CANTC</name>
<evidence type="ECO:0000256" key="1">
    <source>
        <dbReference type="ARBA" id="ARBA00001946"/>
    </source>
</evidence>
<comment type="function">
    <text evidence="12">IMP-specific 5'-nucleotidase involved in IMP (inositol monophosphate) degradation.</text>
</comment>
<evidence type="ECO:0000256" key="11">
    <source>
        <dbReference type="ARBA" id="ARBA00047413"/>
    </source>
</evidence>
<keyword evidence="14" id="KW-1185">Reference proteome</keyword>
<comment type="catalytic activity">
    <reaction evidence="11">
        <text>IMP + H2O = inosine + phosphate</text>
        <dbReference type="Rhea" id="RHEA:27718"/>
        <dbReference type="ChEBI" id="CHEBI:15377"/>
        <dbReference type="ChEBI" id="CHEBI:17596"/>
        <dbReference type="ChEBI" id="CHEBI:43474"/>
        <dbReference type="ChEBI" id="CHEBI:58053"/>
        <dbReference type="EC" id="3.1.3.99"/>
    </reaction>
</comment>
<evidence type="ECO:0000256" key="2">
    <source>
        <dbReference type="ARBA" id="ARBA00005307"/>
    </source>
</evidence>
<reference evidence="13 14" key="1">
    <citation type="journal article" date="2011" name="Proc. Natl. Acad. Sci. U.S.A.">
        <title>Comparative genomics of xylose-fermenting fungi for enhanced biofuel production.</title>
        <authorList>
            <person name="Wohlbach D.J."/>
            <person name="Kuo A."/>
            <person name="Sato T.K."/>
            <person name="Potts K.M."/>
            <person name="Salamov A.A."/>
            <person name="LaButti K.M."/>
            <person name="Sun H."/>
            <person name="Clum A."/>
            <person name="Pangilinan J.L."/>
            <person name="Lindquist E.A."/>
            <person name="Lucas S."/>
            <person name="Lapidus A."/>
            <person name="Jin M."/>
            <person name="Gunawan C."/>
            <person name="Balan V."/>
            <person name="Dale B.E."/>
            <person name="Jeffries T.W."/>
            <person name="Zinkel R."/>
            <person name="Barry K.W."/>
            <person name="Grigoriev I.V."/>
            <person name="Gasch A.P."/>
        </authorList>
    </citation>
    <scope>NUCLEOTIDE SEQUENCE [LARGE SCALE GENOMIC DNA]</scope>
    <source>
        <strain evidence="14">ATCC 10573 / BCRC 21748 / CBS 615 / JCM 9827 / NBRC 10315 / NRRL Y-1498 / VKM Y-70</strain>
    </source>
</reference>
<keyword evidence="8" id="KW-0067">ATP-binding</keyword>
<dbReference type="InterPro" id="IPR009453">
    <property type="entry name" value="ISN1"/>
</dbReference>
<dbReference type="PANTHER" id="PTHR28213">
    <property type="entry name" value="IMP-SPECIFIC 5'-NUCLEOTIDASE 1"/>
    <property type="match status" value="1"/>
</dbReference>
<dbReference type="Pfam" id="PF06437">
    <property type="entry name" value="ISN1"/>
    <property type="match status" value="1"/>
</dbReference>
<evidence type="ECO:0000256" key="7">
    <source>
        <dbReference type="ARBA" id="ARBA00022801"/>
    </source>
</evidence>
<dbReference type="HOGENOM" id="CLU_031816_1_0_1"/>
<evidence type="ECO:0000313" key="14">
    <source>
        <dbReference type="Proteomes" id="UP000000707"/>
    </source>
</evidence>
<evidence type="ECO:0000256" key="9">
    <source>
        <dbReference type="ARBA" id="ARBA00022842"/>
    </source>
</evidence>
<dbReference type="PANTHER" id="PTHR28213:SF1">
    <property type="entry name" value="IMP-SPECIFIC 5'-NUCLEOTIDASE 1"/>
    <property type="match status" value="1"/>
</dbReference>
<gene>
    <name evidence="13" type="ORF">CANTEDRAFT_124335</name>
</gene>
<organism evidence="14">
    <name type="scientific">Candida tenuis (strain ATCC 10573 / BCRC 21748 / CBS 615 / JCM 9827 / NBRC 10315 / NRRL Y-1498 / VKM Y-70)</name>
    <name type="common">Yeast</name>
    <name type="synonym">Yamadazyma tenuis</name>
    <dbReference type="NCBI Taxonomy" id="590646"/>
    <lineage>
        <taxon>Eukaryota</taxon>
        <taxon>Fungi</taxon>
        <taxon>Dikarya</taxon>
        <taxon>Ascomycota</taxon>
        <taxon>Saccharomycotina</taxon>
        <taxon>Pichiomycetes</taxon>
        <taxon>Debaryomycetaceae</taxon>
        <taxon>Yamadazyma</taxon>
    </lineage>
</organism>
<dbReference type="Proteomes" id="UP000000707">
    <property type="component" value="Unassembled WGS sequence"/>
</dbReference>
<comment type="cofactor">
    <cofactor evidence="1 12">
        <name>Mg(2+)</name>
        <dbReference type="ChEBI" id="CHEBI:18420"/>
    </cofactor>
</comment>
<dbReference type="EC" id="3.1.3.-" evidence="12"/>
<evidence type="ECO:0000256" key="12">
    <source>
        <dbReference type="PIRNR" id="PIRNR028836"/>
    </source>
</evidence>
<dbReference type="GO" id="GO:0005524">
    <property type="term" value="F:ATP binding"/>
    <property type="evidence" value="ECO:0007669"/>
    <property type="project" value="UniProtKB-KW"/>
</dbReference>
<dbReference type="GO" id="GO:0071592">
    <property type="term" value="P:nicotinic acid riboside biosynthetic process"/>
    <property type="evidence" value="ECO:0007669"/>
    <property type="project" value="TreeGrafter"/>
</dbReference>
<keyword evidence="10 12" id="KW-0546">Nucleotide metabolism</keyword>
<evidence type="ECO:0000256" key="5">
    <source>
        <dbReference type="ARBA" id="ARBA00022723"/>
    </source>
</evidence>
<dbReference type="EMBL" id="GL996527">
    <property type="protein sequence ID" value="EGV61537.1"/>
    <property type="molecule type" value="Genomic_DNA"/>
</dbReference>
<dbReference type="AlphaFoldDB" id="G3BBB5"/>
<dbReference type="GO" id="GO:0000287">
    <property type="term" value="F:magnesium ion binding"/>
    <property type="evidence" value="ECO:0007669"/>
    <property type="project" value="InterPro"/>
</dbReference>
<evidence type="ECO:0000256" key="10">
    <source>
        <dbReference type="ARBA" id="ARBA00023080"/>
    </source>
</evidence>
<dbReference type="InterPro" id="IPR036412">
    <property type="entry name" value="HAD-like_sf"/>
</dbReference>
<evidence type="ECO:0000256" key="6">
    <source>
        <dbReference type="ARBA" id="ARBA00022741"/>
    </source>
</evidence>
<dbReference type="GO" id="GO:0008253">
    <property type="term" value="F:5'-nucleotidase activity"/>
    <property type="evidence" value="ECO:0007669"/>
    <property type="project" value="InterPro"/>
</dbReference>
<dbReference type="STRING" id="590646.G3BBB5"/>
<evidence type="ECO:0000313" key="13">
    <source>
        <dbReference type="EMBL" id="EGV61537.1"/>
    </source>
</evidence>
<proteinExistence type="inferred from homology"/>
<keyword evidence="9 12" id="KW-0460">Magnesium</keyword>
<evidence type="ECO:0000256" key="3">
    <source>
        <dbReference type="ARBA" id="ARBA00011881"/>
    </source>
</evidence>
<dbReference type="PIRSF" id="PIRSF028836">
    <property type="entry name" value="ISN1"/>
    <property type="match status" value="1"/>
</dbReference>
<dbReference type="GO" id="GO:0006190">
    <property type="term" value="P:inosine salvage"/>
    <property type="evidence" value="ECO:0007669"/>
    <property type="project" value="InterPro"/>
</dbReference>
<accession>G3BBB5</accession>
<keyword evidence="7 12" id="KW-0378">Hydrolase</keyword>
<keyword evidence="5" id="KW-0479">Metal-binding</keyword>
<dbReference type="GeneID" id="18249021"/>
<dbReference type="GO" id="GO:0071590">
    <property type="term" value="P:nicotinamide riboside biosynthetic process"/>
    <property type="evidence" value="ECO:0007669"/>
    <property type="project" value="TreeGrafter"/>
</dbReference>
<dbReference type="eggNOG" id="ENOG502QR24">
    <property type="taxonomic scope" value="Eukaryota"/>
</dbReference>